<reference evidence="1 2" key="1">
    <citation type="submission" date="2016-04" db="EMBL/GenBank/DDBJ databases">
        <title>Genome analyses suggest a sexual origin of heterokaryosis in a supposedly ancient asexual fungus.</title>
        <authorList>
            <person name="Ropars J."/>
            <person name="Sedzielewska K."/>
            <person name="Noel J."/>
            <person name="Charron P."/>
            <person name="Farinelli L."/>
            <person name="Marton T."/>
            <person name="Kruger M."/>
            <person name="Pelin A."/>
            <person name="Brachmann A."/>
            <person name="Corradi N."/>
        </authorList>
    </citation>
    <scope>NUCLEOTIDE SEQUENCE [LARGE SCALE GENOMIC DNA]</scope>
    <source>
        <strain evidence="1 2">C2</strain>
    </source>
</reference>
<accession>A0A2N1MNF6</accession>
<evidence type="ECO:0008006" key="3">
    <source>
        <dbReference type="Google" id="ProtNLM"/>
    </source>
</evidence>
<comment type="caution">
    <text evidence="1">The sequence shown here is derived from an EMBL/GenBank/DDBJ whole genome shotgun (WGS) entry which is preliminary data.</text>
</comment>
<name>A0A2N1MNF6_9GLOM</name>
<evidence type="ECO:0000313" key="2">
    <source>
        <dbReference type="Proteomes" id="UP000233469"/>
    </source>
</evidence>
<sequence length="729" mass="85227">MSSSNQSKYPENNPFLLKQNNTNYTYTIIKEGFYPSKNIICYTSARSRNGTQFKIPNKYLVQTSWGRGNLRHTIKCEIEYELDGQPVFRIWFEKNFQQYVVESKESPTKAANEYLRSKNPNTHANLSGIHVFGLNATDVEKEREKKNHSHSFKPFNMLSESMKTKRSRSFSIHMDTIFQNETLNFYNSSDQPVLQEIRFNVQNKNYLANYCDKNEKKENQRIDAFTKIIDQGPISRDAYRNLAALQPELPRDRVILNARKRINEEMSQKIPISILNIKHTPLASTISEAPDIEDQEIVEEVLQYIGKAGYRHISDILLFVIPDLVNRNILNPNDPIIHVRISGDGRNVGRKVKHVMVTCTILDDILNIHKADFHYTTILYPGVENYETLQNVMEPMISELHNLVINGLIDPNKTKWKIEPYFSSDWKFMAIILGFNAANANYFCPCCMCTKKDIGNRDKIHKIEKNMNQIQSSKPPPGHLKAPLLPMIPLDHYVPDELHVMLRIWDRMWALVIQELKSENRFDDNIRRIISVEMQRISVRFHFWQDHDTQSRSYTSLMGGDKEIVLQNFNFEVLFNIERANLIKWRDFYVLYKSMKEPETDSALFAIQAKKWLDLFLTPYQGEPNTISFKKGLYRPKDITPYMHVLINHIPEFIKLHGHFGLAAFSCAGVEKKNHDQVSAFFRKTMKDGGKGIERKSAIFEILYYENRFMYFTQQSTFDSVLKPQYFQI</sequence>
<dbReference type="VEuPathDB" id="FungiDB:RhiirA1_400355"/>
<evidence type="ECO:0000313" key="1">
    <source>
        <dbReference type="EMBL" id="PKK63161.1"/>
    </source>
</evidence>
<organism evidence="1 2">
    <name type="scientific">Rhizophagus irregularis</name>
    <dbReference type="NCBI Taxonomy" id="588596"/>
    <lineage>
        <taxon>Eukaryota</taxon>
        <taxon>Fungi</taxon>
        <taxon>Fungi incertae sedis</taxon>
        <taxon>Mucoromycota</taxon>
        <taxon>Glomeromycotina</taxon>
        <taxon>Glomeromycetes</taxon>
        <taxon>Glomerales</taxon>
        <taxon>Glomeraceae</taxon>
        <taxon>Rhizophagus</taxon>
    </lineage>
</organism>
<dbReference type="PANTHER" id="PTHR31424">
    <property type="entry name" value="PROTEIN CBG23806"/>
    <property type="match status" value="1"/>
</dbReference>
<dbReference type="PANTHER" id="PTHR31424:SF5">
    <property type="entry name" value="APPLE DOMAIN-CONTAINING PROTEIN"/>
    <property type="match status" value="1"/>
</dbReference>
<dbReference type="VEuPathDB" id="FungiDB:RhiirA1_473410"/>
<proteinExistence type="predicted"/>
<dbReference type="VEuPathDB" id="FungiDB:FUN_003748"/>
<protein>
    <recommendedName>
        <fullName evidence="3">Transposase domain-containing protein</fullName>
    </recommendedName>
</protein>
<reference evidence="1 2" key="2">
    <citation type="submission" date="2017-10" db="EMBL/GenBank/DDBJ databases">
        <title>Extensive intraspecific genome diversity in a model arbuscular mycorrhizal fungus.</title>
        <authorList>
            <person name="Chen E.C.H."/>
            <person name="Morin E."/>
            <person name="Baudet D."/>
            <person name="Noel J."/>
            <person name="Ndikumana S."/>
            <person name="Charron P."/>
            <person name="St-Onge C."/>
            <person name="Giorgi J."/>
            <person name="Grigoriev I.V."/>
            <person name="Roux C."/>
            <person name="Martin F.M."/>
            <person name="Corradi N."/>
        </authorList>
    </citation>
    <scope>NUCLEOTIDE SEQUENCE [LARGE SCALE GENOMIC DNA]</scope>
    <source>
        <strain evidence="1 2">C2</strain>
    </source>
</reference>
<dbReference type="EMBL" id="LLXL01001716">
    <property type="protein sequence ID" value="PKK63161.1"/>
    <property type="molecule type" value="Genomic_DNA"/>
</dbReference>
<dbReference type="Proteomes" id="UP000233469">
    <property type="component" value="Unassembled WGS sequence"/>
</dbReference>
<gene>
    <name evidence="1" type="ORF">RhiirC2_789303</name>
</gene>
<dbReference type="AlphaFoldDB" id="A0A2N1MNF6"/>
<dbReference type="VEuPathDB" id="FungiDB:RhiirFUN_012388"/>